<keyword evidence="2" id="KW-1185">Reference proteome</keyword>
<reference evidence="1 2" key="1">
    <citation type="journal article" date="2020" name="Nature">
        <title>Six reference-quality genomes reveal evolution of bat adaptations.</title>
        <authorList>
            <person name="Jebb D."/>
            <person name="Huang Z."/>
            <person name="Pippel M."/>
            <person name="Hughes G.M."/>
            <person name="Lavrichenko K."/>
            <person name="Devanna P."/>
            <person name="Winkler S."/>
            <person name="Jermiin L.S."/>
            <person name="Skirmuntt E.C."/>
            <person name="Katzourakis A."/>
            <person name="Burkitt-Gray L."/>
            <person name="Ray D.A."/>
            <person name="Sullivan K.A.M."/>
            <person name="Roscito J.G."/>
            <person name="Kirilenko B.M."/>
            <person name="Davalos L.M."/>
            <person name="Corthals A.P."/>
            <person name="Power M.L."/>
            <person name="Jones G."/>
            <person name="Ransome R.D."/>
            <person name="Dechmann D.K.N."/>
            <person name="Locatelli A.G."/>
            <person name="Puechmaille S.J."/>
            <person name="Fedrigo O."/>
            <person name="Jarvis E.D."/>
            <person name="Hiller M."/>
            <person name="Vernes S.C."/>
            <person name="Myers E.W."/>
            <person name="Teeling E.C."/>
        </authorList>
    </citation>
    <scope>NUCLEOTIDE SEQUENCE [LARGE SCALE GENOMIC DNA]</scope>
    <source>
        <strain evidence="1">MRouAeg1</strain>
        <tissue evidence="1">Muscle</tissue>
    </source>
</reference>
<organism evidence="1 2">
    <name type="scientific">Rousettus aegyptiacus</name>
    <name type="common">Egyptian fruit bat</name>
    <name type="synonym">Pteropus aegyptiacus</name>
    <dbReference type="NCBI Taxonomy" id="9407"/>
    <lineage>
        <taxon>Eukaryota</taxon>
        <taxon>Metazoa</taxon>
        <taxon>Chordata</taxon>
        <taxon>Craniata</taxon>
        <taxon>Vertebrata</taxon>
        <taxon>Euteleostomi</taxon>
        <taxon>Mammalia</taxon>
        <taxon>Eutheria</taxon>
        <taxon>Laurasiatheria</taxon>
        <taxon>Chiroptera</taxon>
        <taxon>Yinpterochiroptera</taxon>
        <taxon>Pteropodoidea</taxon>
        <taxon>Pteropodidae</taxon>
        <taxon>Rousettinae</taxon>
        <taxon>Rousettus</taxon>
    </lineage>
</organism>
<dbReference type="AlphaFoldDB" id="A0A7J8E8P3"/>
<name>A0A7J8E8P3_ROUAE</name>
<gene>
    <name evidence="1" type="ORF">HJG63_008179</name>
</gene>
<protein>
    <submittedName>
        <fullName evidence="1">Uncharacterized protein</fullName>
    </submittedName>
</protein>
<dbReference type="EMBL" id="JACASE010000010">
    <property type="protein sequence ID" value="KAF6431686.1"/>
    <property type="molecule type" value="Genomic_DNA"/>
</dbReference>
<accession>A0A7J8E8P3</accession>
<evidence type="ECO:0000313" key="2">
    <source>
        <dbReference type="Proteomes" id="UP000593571"/>
    </source>
</evidence>
<comment type="caution">
    <text evidence="1">The sequence shown here is derived from an EMBL/GenBank/DDBJ whole genome shotgun (WGS) entry which is preliminary data.</text>
</comment>
<sequence>MLERFINILPLQSVPFSCKDIRLRCSSTNSLEHIFLYCFKFTSSKCYFILLSQSVFYHASSDLHGWKLLAIKATHVSCFMHMISFLSTSFIYCHTVWYSVLLDNIFLELCFLGAKFLPFL</sequence>
<evidence type="ECO:0000313" key="1">
    <source>
        <dbReference type="EMBL" id="KAF6431686.1"/>
    </source>
</evidence>
<proteinExistence type="predicted"/>
<dbReference type="Proteomes" id="UP000593571">
    <property type="component" value="Unassembled WGS sequence"/>
</dbReference>